<keyword evidence="4" id="KW-1185">Reference proteome</keyword>
<dbReference type="VEuPathDB" id="TriTrypDB:TvY486_0022270"/>
<protein>
    <recommendedName>
        <fullName evidence="5">Variant surface glycoprotein (VSG)</fullName>
    </recommendedName>
</protein>
<dbReference type="AlphaFoldDB" id="F9WPQ3"/>
<feature type="chain" id="PRO_5003390652" description="Variant surface glycoprotein (VSG)" evidence="2">
    <location>
        <begin position="26"/>
        <end position="459"/>
    </location>
</feature>
<name>F9WPQ3_TRYVY</name>
<dbReference type="EMBL" id="CAEX01003605">
    <property type="protein sequence ID" value="CCD19530.1"/>
    <property type="molecule type" value="Genomic_DNA"/>
</dbReference>
<organism evidence="3 4">
    <name type="scientific">Trypanosoma vivax (strain Y486)</name>
    <dbReference type="NCBI Taxonomy" id="1055687"/>
    <lineage>
        <taxon>Eukaryota</taxon>
        <taxon>Discoba</taxon>
        <taxon>Euglenozoa</taxon>
        <taxon>Kinetoplastea</taxon>
        <taxon>Metakinetoplastina</taxon>
        <taxon>Trypanosomatida</taxon>
        <taxon>Trypanosomatidae</taxon>
        <taxon>Trypanosoma</taxon>
        <taxon>Duttonella</taxon>
    </lineage>
</organism>
<feature type="signal peptide" evidence="2">
    <location>
        <begin position="1"/>
        <end position="25"/>
    </location>
</feature>
<evidence type="ECO:0000256" key="2">
    <source>
        <dbReference type="SAM" id="SignalP"/>
    </source>
</evidence>
<reference evidence="3 4" key="1">
    <citation type="journal article" date="2012" name="Proc. Natl. Acad. Sci. U.S.A.">
        <title>Antigenic diversity is generated by distinct evolutionary mechanisms in African trypanosome species.</title>
        <authorList>
            <person name="Jackson A.P."/>
            <person name="Berry A."/>
            <person name="Aslett M."/>
            <person name="Allison H.C."/>
            <person name="Burton P."/>
            <person name="Vavrova-Anderson J."/>
            <person name="Brown R."/>
            <person name="Browne H."/>
            <person name="Corton N."/>
            <person name="Hauser H."/>
            <person name="Gamble J."/>
            <person name="Gilderthorp R."/>
            <person name="Marcello L."/>
            <person name="McQuillan J."/>
            <person name="Otto T.D."/>
            <person name="Quail M.A."/>
            <person name="Sanders M.J."/>
            <person name="van Tonder A."/>
            <person name="Ginger M.L."/>
            <person name="Field M.C."/>
            <person name="Barry J.D."/>
            <person name="Hertz-Fowler C."/>
            <person name="Berriman M."/>
        </authorList>
    </citation>
    <scope>NUCLEOTIDE SEQUENCE</scope>
    <source>
        <strain evidence="3 4">Y486</strain>
    </source>
</reference>
<keyword evidence="2" id="KW-0732">Signal</keyword>
<proteinExistence type="predicted"/>
<sequence>MGTTFGLAASLFGACIAFFAGGAAATHGTGVAITTGKATKICKLAGALRVAAEKAREVKERALLFGKEFEGQDASAALMALERIAHALDASGQEMVAGAGGGQQSTYPTSSRGQGAGGEGSTREWVNNWLRARRAAAGQALNAAIAEERSTAFARQISEFIQLFFKVTGTGGRGCIVGTGSTAKEADIKGCEEKRSDALTAAKTLLAKDLTTKQPSEALEDAIEQLDTEHAITEADGQKSTHVCPLTTGGPDRNTHAFLAAQATATLGAFWTMTAATTPATEAATIAFNTEKGEATEKERTPTEELAQVVTLTQGAERYEDTVNALCSDQQGDKRTLCTPTGEQAQLAAQLTKLAVKLCGQATEGQAATPRMIAACGPRQKRRDAKEKDGAQQDATPTEPTEIKEHAQHTHTRKTGCAAGHGDECEEETAPGNKKSNGTARTAHWSVVALLTAVRPPRQ</sequence>
<feature type="region of interest" description="Disordered" evidence="1">
    <location>
        <begin position="96"/>
        <end position="122"/>
    </location>
</feature>
<evidence type="ECO:0000256" key="1">
    <source>
        <dbReference type="SAM" id="MobiDB-lite"/>
    </source>
</evidence>
<accession>F9WPQ3</accession>
<feature type="region of interest" description="Disordered" evidence="1">
    <location>
        <begin position="370"/>
        <end position="443"/>
    </location>
</feature>
<gene>
    <name evidence="3" type="ORF">TvY486_0022270</name>
</gene>
<evidence type="ECO:0000313" key="4">
    <source>
        <dbReference type="Proteomes" id="UP000009027"/>
    </source>
</evidence>
<evidence type="ECO:0008006" key="5">
    <source>
        <dbReference type="Google" id="ProtNLM"/>
    </source>
</evidence>
<feature type="compositionally biased region" description="Polar residues" evidence="1">
    <location>
        <begin position="104"/>
        <end position="113"/>
    </location>
</feature>
<evidence type="ECO:0000313" key="3">
    <source>
        <dbReference type="EMBL" id="CCD19530.1"/>
    </source>
</evidence>
<dbReference type="Proteomes" id="UP000009027">
    <property type="component" value="Unassembled WGS sequence"/>
</dbReference>